<protein>
    <submittedName>
        <fullName evidence="1">Uncharacterized protein</fullName>
    </submittedName>
</protein>
<name>A0ACC2UUF5_9FUNG</name>
<evidence type="ECO:0000313" key="2">
    <source>
        <dbReference type="Proteomes" id="UP001165960"/>
    </source>
</evidence>
<gene>
    <name evidence="1" type="ORF">DSO57_1007280</name>
</gene>
<sequence>MFSSPAVCCLCIDQRSGSIIISLLQVVGALVITLTQLADAINGQVRGLAGTALGILLVVFNLRALKGVFQRKEKAVRALSQVLLVHLFVVGFLIVTQLIAAIYFGTQSCYTGEKLDGDCDIPEYLGIGIFFLALVFVFKLRCFRVTYAYANTLAQEFPDKNVAVPAIESTFLLVNQQ</sequence>
<evidence type="ECO:0000313" key="1">
    <source>
        <dbReference type="EMBL" id="KAJ9089987.1"/>
    </source>
</evidence>
<accession>A0ACC2UUF5</accession>
<dbReference type="Proteomes" id="UP001165960">
    <property type="component" value="Unassembled WGS sequence"/>
</dbReference>
<reference evidence="1" key="1">
    <citation type="submission" date="2022-04" db="EMBL/GenBank/DDBJ databases">
        <title>Genome of the entomopathogenic fungus Entomophthora muscae.</title>
        <authorList>
            <person name="Elya C."/>
            <person name="Lovett B.R."/>
            <person name="Lee E."/>
            <person name="Macias A.M."/>
            <person name="Hajek A.E."/>
            <person name="De Bivort B.L."/>
            <person name="Kasson M.T."/>
            <person name="De Fine Licht H.H."/>
            <person name="Stajich J.E."/>
        </authorList>
    </citation>
    <scope>NUCLEOTIDE SEQUENCE</scope>
    <source>
        <strain evidence="1">Berkeley</strain>
    </source>
</reference>
<organism evidence="1 2">
    <name type="scientific">Entomophthora muscae</name>
    <dbReference type="NCBI Taxonomy" id="34485"/>
    <lineage>
        <taxon>Eukaryota</taxon>
        <taxon>Fungi</taxon>
        <taxon>Fungi incertae sedis</taxon>
        <taxon>Zoopagomycota</taxon>
        <taxon>Entomophthoromycotina</taxon>
        <taxon>Entomophthoromycetes</taxon>
        <taxon>Entomophthorales</taxon>
        <taxon>Entomophthoraceae</taxon>
        <taxon>Entomophthora</taxon>
    </lineage>
</organism>
<dbReference type="EMBL" id="QTSX02000021">
    <property type="protein sequence ID" value="KAJ9089987.1"/>
    <property type="molecule type" value="Genomic_DNA"/>
</dbReference>
<comment type="caution">
    <text evidence="1">The sequence shown here is derived from an EMBL/GenBank/DDBJ whole genome shotgun (WGS) entry which is preliminary data.</text>
</comment>
<proteinExistence type="predicted"/>
<keyword evidence="2" id="KW-1185">Reference proteome</keyword>